<feature type="transmembrane region" description="Helical" evidence="6">
    <location>
        <begin position="131"/>
        <end position="150"/>
    </location>
</feature>
<feature type="transmembrane region" description="Helical" evidence="6">
    <location>
        <begin position="267"/>
        <end position="290"/>
    </location>
</feature>
<keyword evidence="9" id="KW-1185">Reference proteome</keyword>
<proteinExistence type="predicted"/>
<dbReference type="PANTHER" id="PTHR13439">
    <property type="entry name" value="CT120 PROTEIN"/>
    <property type="match status" value="1"/>
</dbReference>
<organism evidence="8 9">
    <name type="scientific">Blyttiomyces helicus</name>
    <dbReference type="NCBI Taxonomy" id="388810"/>
    <lineage>
        <taxon>Eukaryota</taxon>
        <taxon>Fungi</taxon>
        <taxon>Fungi incertae sedis</taxon>
        <taxon>Chytridiomycota</taxon>
        <taxon>Chytridiomycota incertae sedis</taxon>
        <taxon>Chytridiomycetes</taxon>
        <taxon>Chytridiomycetes incertae sedis</taxon>
        <taxon>Blyttiomyces</taxon>
    </lineage>
</organism>
<evidence type="ECO:0000256" key="6">
    <source>
        <dbReference type="SAM" id="Phobius"/>
    </source>
</evidence>
<dbReference type="SMART" id="SM00724">
    <property type="entry name" value="TLC"/>
    <property type="match status" value="1"/>
</dbReference>
<dbReference type="GO" id="GO:0005783">
    <property type="term" value="C:endoplasmic reticulum"/>
    <property type="evidence" value="ECO:0007669"/>
    <property type="project" value="TreeGrafter"/>
</dbReference>
<feature type="transmembrane region" description="Helical" evidence="6">
    <location>
        <begin position="28"/>
        <end position="48"/>
    </location>
</feature>
<dbReference type="OrthoDB" id="10266980at2759"/>
<dbReference type="GO" id="GO:0016020">
    <property type="term" value="C:membrane"/>
    <property type="evidence" value="ECO:0007669"/>
    <property type="project" value="UniProtKB-SubCell"/>
</dbReference>
<keyword evidence="2 5" id="KW-0812">Transmembrane</keyword>
<feature type="domain" description="TLC" evidence="7">
    <location>
        <begin position="83"/>
        <end position="298"/>
    </location>
</feature>
<evidence type="ECO:0000256" key="5">
    <source>
        <dbReference type="PROSITE-ProRule" id="PRU00205"/>
    </source>
</evidence>
<reference evidence="9" key="1">
    <citation type="journal article" date="2018" name="Nat. Microbiol.">
        <title>Leveraging single-cell genomics to expand the fungal tree of life.</title>
        <authorList>
            <person name="Ahrendt S.R."/>
            <person name="Quandt C.A."/>
            <person name="Ciobanu D."/>
            <person name="Clum A."/>
            <person name="Salamov A."/>
            <person name="Andreopoulos B."/>
            <person name="Cheng J.F."/>
            <person name="Woyke T."/>
            <person name="Pelin A."/>
            <person name="Henrissat B."/>
            <person name="Reynolds N.K."/>
            <person name="Benny G.L."/>
            <person name="Smith M.E."/>
            <person name="James T.Y."/>
            <person name="Grigoriev I.V."/>
        </authorList>
    </citation>
    <scope>NUCLEOTIDE SEQUENCE [LARGE SCALE GENOMIC DNA]</scope>
</reference>
<evidence type="ECO:0000313" key="9">
    <source>
        <dbReference type="Proteomes" id="UP000269721"/>
    </source>
</evidence>
<evidence type="ECO:0000259" key="7">
    <source>
        <dbReference type="PROSITE" id="PS50922"/>
    </source>
</evidence>
<dbReference type="InterPro" id="IPR006634">
    <property type="entry name" value="TLC-dom"/>
</dbReference>
<name>A0A4P9WFJ8_9FUNG</name>
<evidence type="ECO:0000256" key="4">
    <source>
        <dbReference type="ARBA" id="ARBA00023136"/>
    </source>
</evidence>
<dbReference type="AlphaFoldDB" id="A0A4P9WFJ8"/>
<keyword evidence="4 5" id="KW-0472">Membrane</keyword>
<dbReference type="GO" id="GO:0055088">
    <property type="term" value="P:lipid homeostasis"/>
    <property type="evidence" value="ECO:0007669"/>
    <property type="project" value="TreeGrafter"/>
</dbReference>
<dbReference type="Proteomes" id="UP000269721">
    <property type="component" value="Unassembled WGS sequence"/>
</dbReference>
<dbReference type="PANTHER" id="PTHR13439:SF0">
    <property type="entry name" value="TOPOISOMERASE I DAMAGE AFFECTED PROTEIN 4"/>
    <property type="match status" value="1"/>
</dbReference>
<gene>
    <name evidence="8" type="ORF">BDK51DRAFT_47227</name>
</gene>
<evidence type="ECO:0000313" key="8">
    <source>
        <dbReference type="EMBL" id="RKO89206.1"/>
    </source>
</evidence>
<keyword evidence="3 6" id="KW-1133">Transmembrane helix</keyword>
<protein>
    <submittedName>
        <fullName evidence="8">TLC domain-containing protein</fullName>
    </submittedName>
</protein>
<dbReference type="InterPro" id="IPR050846">
    <property type="entry name" value="TLCD"/>
</dbReference>
<comment type="subcellular location">
    <subcellularLocation>
        <location evidence="1">Membrane</location>
        <topology evidence="1">Multi-pass membrane protein</topology>
    </subcellularLocation>
</comment>
<accession>A0A4P9WFJ8</accession>
<dbReference type="PROSITE" id="PS50922">
    <property type="entry name" value="TLC"/>
    <property type="match status" value="1"/>
</dbReference>
<feature type="transmembrane region" description="Helical" evidence="6">
    <location>
        <begin position="92"/>
        <end position="111"/>
    </location>
</feature>
<evidence type="ECO:0000256" key="2">
    <source>
        <dbReference type="ARBA" id="ARBA00022692"/>
    </source>
</evidence>
<dbReference type="EMBL" id="KZ996228">
    <property type="protein sequence ID" value="RKO89206.1"/>
    <property type="molecule type" value="Genomic_DNA"/>
</dbReference>
<evidence type="ECO:0000256" key="1">
    <source>
        <dbReference type="ARBA" id="ARBA00004141"/>
    </source>
</evidence>
<evidence type="ECO:0000256" key="3">
    <source>
        <dbReference type="ARBA" id="ARBA00022989"/>
    </source>
</evidence>
<sequence length="368" mass="39478">MSASPLLPPWFVATPAAYELAKKTDPSLAFPLVVSTWATLFAITYNVAKAARASAAHPLPAPTSAPPSSTSDPVAAPADLARAHAEEWANKFVSTVHALVACYGAVAFFLHDLPLMNEPVDFGFLPSDLRDFFLGTTAGYLVFDLVRLAFYTFVAPIPGANLSGPSMFLHHVIIIVGYVLGVHYQYGTFYMALFLNNEVTTPFLNLRYFLAQRNLKSHFSYKLNEAIFGLSFFLDRVILNALILNHMRSHLPTFWLVMAEKGVPTAVGALLPGLAYAHGGLQLFWFALIVRMFVRKAGKNTAAAAAAAGGVGSPSVVRGPPGTGLNWKASKVLGVQPNAPGKALRTLGMDPVANPKAAAVLGLVNREE</sequence>
<dbReference type="Pfam" id="PF03798">
    <property type="entry name" value="TRAM_LAG1_CLN8"/>
    <property type="match status" value="1"/>
</dbReference>